<evidence type="ECO:0000256" key="9">
    <source>
        <dbReference type="ARBA" id="ARBA00023157"/>
    </source>
</evidence>
<dbReference type="GO" id="GO:0005886">
    <property type="term" value="C:plasma membrane"/>
    <property type="evidence" value="ECO:0007669"/>
    <property type="project" value="UniProtKB-SubCell"/>
</dbReference>
<dbReference type="PRINTS" id="PR00237">
    <property type="entry name" value="GPCRRHODOPSN"/>
</dbReference>
<evidence type="ECO:0000259" key="16">
    <source>
        <dbReference type="PROSITE" id="PS50262"/>
    </source>
</evidence>
<keyword evidence="10 17" id="KW-0675">Receptor</keyword>
<dbReference type="PANTHER" id="PTHR11866:SF16">
    <property type="entry name" value="PROSTAGLANDIN E2 RECEPTOR EP4 SUBTYPE-LIKE PROTEIN"/>
    <property type="match status" value="1"/>
</dbReference>
<organism evidence="17 18">
    <name type="scientific">Mizuhopecten yessoensis</name>
    <name type="common">Japanese scallop</name>
    <name type="synonym">Patinopecten yessoensis</name>
    <dbReference type="NCBI Taxonomy" id="6573"/>
    <lineage>
        <taxon>Eukaryota</taxon>
        <taxon>Metazoa</taxon>
        <taxon>Spiralia</taxon>
        <taxon>Lophotrochozoa</taxon>
        <taxon>Mollusca</taxon>
        <taxon>Bivalvia</taxon>
        <taxon>Autobranchia</taxon>
        <taxon>Pteriomorphia</taxon>
        <taxon>Pectinida</taxon>
        <taxon>Pectinoidea</taxon>
        <taxon>Pectinidae</taxon>
        <taxon>Mizuhopecten</taxon>
    </lineage>
</organism>
<evidence type="ECO:0000256" key="10">
    <source>
        <dbReference type="ARBA" id="ARBA00023170"/>
    </source>
</evidence>
<evidence type="ECO:0000256" key="2">
    <source>
        <dbReference type="ARBA" id="ARBA00017628"/>
    </source>
</evidence>
<dbReference type="PROSITE" id="PS50262">
    <property type="entry name" value="G_PROTEIN_RECEP_F1_2"/>
    <property type="match status" value="1"/>
</dbReference>
<feature type="region of interest" description="Disordered" evidence="14">
    <location>
        <begin position="1"/>
        <end position="20"/>
    </location>
</feature>
<dbReference type="STRING" id="6573.A0A210PGB2"/>
<evidence type="ECO:0000256" key="3">
    <source>
        <dbReference type="ARBA" id="ARBA00022475"/>
    </source>
</evidence>
<dbReference type="GO" id="GO:0004957">
    <property type="term" value="F:prostaglandin E receptor activity"/>
    <property type="evidence" value="ECO:0007669"/>
    <property type="project" value="InterPro"/>
</dbReference>
<dbReference type="Gene3D" id="1.20.1070.10">
    <property type="entry name" value="Rhodopsin 7-helix transmembrane proteins"/>
    <property type="match status" value="1"/>
</dbReference>
<feature type="transmembrane region" description="Helical" evidence="15">
    <location>
        <begin position="260"/>
        <end position="284"/>
    </location>
</feature>
<dbReference type="GO" id="GO:0004960">
    <property type="term" value="F:thromboxane receptor activity"/>
    <property type="evidence" value="ECO:0007669"/>
    <property type="project" value="UniProtKB-ARBA"/>
</dbReference>
<dbReference type="Proteomes" id="UP000242188">
    <property type="component" value="Unassembled WGS sequence"/>
</dbReference>
<evidence type="ECO:0000256" key="1">
    <source>
        <dbReference type="ARBA" id="ARBA00004651"/>
    </source>
</evidence>
<feature type="compositionally biased region" description="Polar residues" evidence="14">
    <location>
        <begin position="1"/>
        <end position="13"/>
    </location>
</feature>
<keyword evidence="4" id="KW-0597">Phosphoprotein</keyword>
<evidence type="ECO:0000256" key="6">
    <source>
        <dbReference type="ARBA" id="ARBA00022989"/>
    </source>
</evidence>
<dbReference type="GO" id="GO:0007189">
    <property type="term" value="P:adenylate cyclase-activating G protein-coupled receptor signaling pathway"/>
    <property type="evidence" value="ECO:0007669"/>
    <property type="project" value="TreeGrafter"/>
</dbReference>
<keyword evidence="12" id="KW-0807">Transducer</keyword>
<keyword evidence="6 15" id="KW-1133">Transmembrane helix</keyword>
<feature type="transmembrane region" description="Helical" evidence="15">
    <location>
        <begin position="93"/>
        <end position="115"/>
    </location>
</feature>
<dbReference type="OrthoDB" id="5959154at2759"/>
<feature type="transmembrane region" description="Helical" evidence="15">
    <location>
        <begin position="209"/>
        <end position="240"/>
    </location>
</feature>
<keyword evidence="11" id="KW-0325">Glycoprotein</keyword>
<keyword evidence="8 15" id="KW-0472">Membrane</keyword>
<dbReference type="AlphaFoldDB" id="A0A210PGB2"/>
<keyword evidence="3" id="KW-1003">Cell membrane</keyword>
<dbReference type="FunFam" id="1.20.1070.10:FF:000163">
    <property type="entry name" value="Thromboxane A2 receptor"/>
    <property type="match status" value="1"/>
</dbReference>
<proteinExistence type="predicted"/>
<dbReference type="Pfam" id="PF00001">
    <property type="entry name" value="7tm_1"/>
    <property type="match status" value="1"/>
</dbReference>
<dbReference type="EMBL" id="NEDP02076722">
    <property type="protein sequence ID" value="OWF35529.1"/>
    <property type="molecule type" value="Genomic_DNA"/>
</dbReference>
<feature type="transmembrane region" description="Helical" evidence="15">
    <location>
        <begin position="127"/>
        <end position="152"/>
    </location>
</feature>
<dbReference type="PRINTS" id="PR00586">
    <property type="entry name" value="PRSTNOIDEP4R"/>
</dbReference>
<reference evidence="17 18" key="1">
    <citation type="journal article" date="2017" name="Nat. Ecol. Evol.">
        <title>Scallop genome provides insights into evolution of bilaterian karyotype and development.</title>
        <authorList>
            <person name="Wang S."/>
            <person name="Zhang J."/>
            <person name="Jiao W."/>
            <person name="Li J."/>
            <person name="Xun X."/>
            <person name="Sun Y."/>
            <person name="Guo X."/>
            <person name="Huan P."/>
            <person name="Dong B."/>
            <person name="Zhang L."/>
            <person name="Hu X."/>
            <person name="Sun X."/>
            <person name="Wang J."/>
            <person name="Zhao C."/>
            <person name="Wang Y."/>
            <person name="Wang D."/>
            <person name="Huang X."/>
            <person name="Wang R."/>
            <person name="Lv J."/>
            <person name="Li Y."/>
            <person name="Zhang Z."/>
            <person name="Liu B."/>
            <person name="Lu W."/>
            <person name="Hui Y."/>
            <person name="Liang J."/>
            <person name="Zhou Z."/>
            <person name="Hou R."/>
            <person name="Li X."/>
            <person name="Liu Y."/>
            <person name="Li H."/>
            <person name="Ning X."/>
            <person name="Lin Y."/>
            <person name="Zhao L."/>
            <person name="Xing Q."/>
            <person name="Dou J."/>
            <person name="Li Y."/>
            <person name="Mao J."/>
            <person name="Guo H."/>
            <person name="Dou H."/>
            <person name="Li T."/>
            <person name="Mu C."/>
            <person name="Jiang W."/>
            <person name="Fu Q."/>
            <person name="Fu X."/>
            <person name="Miao Y."/>
            <person name="Liu J."/>
            <person name="Yu Q."/>
            <person name="Li R."/>
            <person name="Liao H."/>
            <person name="Li X."/>
            <person name="Kong Y."/>
            <person name="Jiang Z."/>
            <person name="Chourrout D."/>
            <person name="Li R."/>
            <person name="Bao Z."/>
        </authorList>
    </citation>
    <scope>NUCLEOTIDE SEQUENCE [LARGE SCALE GENOMIC DNA]</scope>
    <source>
        <strain evidence="17 18">PY_sf001</strain>
    </source>
</reference>
<dbReference type="SUPFAM" id="SSF81321">
    <property type="entry name" value="Family A G protein-coupled receptor-like"/>
    <property type="match status" value="1"/>
</dbReference>
<evidence type="ECO:0000256" key="8">
    <source>
        <dbReference type="ARBA" id="ARBA00023136"/>
    </source>
</evidence>
<dbReference type="InterPro" id="IPR008365">
    <property type="entry name" value="Prostanoid_rcpt"/>
</dbReference>
<comment type="caution">
    <text evidence="17">The sequence shown here is derived from an EMBL/GenBank/DDBJ whole genome shotgun (WGS) entry which is preliminary data.</text>
</comment>
<evidence type="ECO:0000256" key="12">
    <source>
        <dbReference type="ARBA" id="ARBA00023224"/>
    </source>
</evidence>
<keyword evidence="9" id="KW-1015">Disulfide bond</keyword>
<feature type="transmembrane region" description="Helical" evidence="15">
    <location>
        <begin position="307"/>
        <end position="330"/>
    </location>
</feature>
<dbReference type="InterPro" id="IPR001758">
    <property type="entry name" value="Prost_EP4_rcpt"/>
</dbReference>
<dbReference type="PRINTS" id="PR01788">
    <property type="entry name" value="PROSTANOIDR"/>
</dbReference>
<sequence>MNIMDWSTRTSDGGSPAARSDVYDSSTLPYLSLYSSSSIKFQDSQSISLASYVNMGNFSAKKTFLASYDTVDDNITNSSFDADAFQLKKNNSVMSAGIMFGTGVIGNLLAIFVLLRSGPEQRRTIFYRLVAGLTITDLIGTTLVSPVVITVYLNDFKWKGGQMMCSYFGYSMAFAAYATMTIVCAMSIERVICIKHPFLYQSRLSKKHATIFLSCCWIFAATIAALPLVGFGEFVLHYPYTWCFFDYYTPMPIHKGFNCLFAGLALLIISTTFMCNMTVMYTLLSSWRKKKILNGNSRKYNGYNKRFAELQMLVLLVGITAVFSTCYTPLMVRILINQTGVEPDLKTDLLMIRFASLNQILDPWVYILLRREVVWKVIQGMKFLFGIKEKEPDYELTIQKANLMNDGESQSCCRFCLHCMCDPPMKRPRSESLFSTSEYELRRSTIVRTSPMQSKMEGLRHDSRIARFGSEKELNQLLTALKNQNQNQSKR</sequence>
<evidence type="ECO:0000256" key="15">
    <source>
        <dbReference type="SAM" id="Phobius"/>
    </source>
</evidence>
<dbReference type="InterPro" id="IPR000276">
    <property type="entry name" value="GPCR_Rhodpsn"/>
</dbReference>
<evidence type="ECO:0000256" key="13">
    <source>
        <dbReference type="ARBA" id="ARBA00029815"/>
    </source>
</evidence>
<comment type="subcellular location">
    <subcellularLocation>
        <location evidence="1">Cell membrane</location>
        <topology evidence="1">Multi-pass membrane protein</topology>
    </subcellularLocation>
</comment>
<name>A0A210PGB2_MIZYE</name>
<evidence type="ECO:0000256" key="14">
    <source>
        <dbReference type="SAM" id="MobiDB-lite"/>
    </source>
</evidence>
<feature type="domain" description="G-protein coupled receptors family 1 profile" evidence="16">
    <location>
        <begin position="106"/>
        <end position="366"/>
    </location>
</feature>
<evidence type="ECO:0000256" key="7">
    <source>
        <dbReference type="ARBA" id="ARBA00023040"/>
    </source>
</evidence>
<dbReference type="PANTHER" id="PTHR11866">
    <property type="entry name" value="G-PROTEIN COUPLED RECEPTOR FAMILY 1 MEMBER"/>
    <property type="match status" value="1"/>
</dbReference>
<dbReference type="GO" id="GO:0007204">
    <property type="term" value="P:positive regulation of cytosolic calcium ion concentration"/>
    <property type="evidence" value="ECO:0007669"/>
    <property type="project" value="TreeGrafter"/>
</dbReference>
<evidence type="ECO:0000313" key="17">
    <source>
        <dbReference type="EMBL" id="OWF35529.1"/>
    </source>
</evidence>
<dbReference type="CDD" id="cd14981">
    <property type="entry name" value="7tmA_Prostanoid_R"/>
    <property type="match status" value="1"/>
</dbReference>
<evidence type="ECO:0000256" key="4">
    <source>
        <dbReference type="ARBA" id="ARBA00022553"/>
    </source>
</evidence>
<keyword evidence="18" id="KW-1185">Reference proteome</keyword>
<feature type="transmembrane region" description="Helical" evidence="15">
    <location>
        <begin position="350"/>
        <end position="369"/>
    </location>
</feature>
<accession>A0A210PGB2</accession>
<dbReference type="InterPro" id="IPR017452">
    <property type="entry name" value="GPCR_Rhodpsn_7TM"/>
</dbReference>
<evidence type="ECO:0000256" key="11">
    <source>
        <dbReference type="ARBA" id="ARBA00023180"/>
    </source>
</evidence>
<keyword evidence="7" id="KW-0297">G-protein coupled receptor</keyword>
<keyword evidence="5 15" id="KW-0812">Transmembrane</keyword>
<evidence type="ECO:0000256" key="5">
    <source>
        <dbReference type="ARBA" id="ARBA00022692"/>
    </source>
</evidence>
<protein>
    <recommendedName>
        <fullName evidence="2">Thromboxane A2 receptor</fullName>
    </recommendedName>
    <alternativeName>
        <fullName evidence="13">Prostanoid TP receptor</fullName>
    </alternativeName>
</protein>
<gene>
    <name evidence="17" type="ORF">KP79_PYT08034</name>
</gene>
<feature type="transmembrane region" description="Helical" evidence="15">
    <location>
        <begin position="167"/>
        <end position="188"/>
    </location>
</feature>
<evidence type="ECO:0000313" key="18">
    <source>
        <dbReference type="Proteomes" id="UP000242188"/>
    </source>
</evidence>